<protein>
    <submittedName>
        <fullName evidence="1">Uncharacterized protein</fullName>
    </submittedName>
</protein>
<name>F6HY94_VITVI</name>
<dbReference type="HOGENOM" id="CLU_3018214_0_0_1"/>
<dbReference type="Proteomes" id="UP000009183">
    <property type="component" value="Chromosome 9"/>
</dbReference>
<dbReference type="PaxDb" id="29760-VIT_09s0002g03400.t01"/>
<evidence type="ECO:0000313" key="2">
    <source>
        <dbReference type="Proteomes" id="UP000009183"/>
    </source>
</evidence>
<accession>F6HY94</accession>
<organism evidence="1 2">
    <name type="scientific">Vitis vinifera</name>
    <name type="common">Grape</name>
    <dbReference type="NCBI Taxonomy" id="29760"/>
    <lineage>
        <taxon>Eukaryota</taxon>
        <taxon>Viridiplantae</taxon>
        <taxon>Streptophyta</taxon>
        <taxon>Embryophyta</taxon>
        <taxon>Tracheophyta</taxon>
        <taxon>Spermatophyta</taxon>
        <taxon>Magnoliopsida</taxon>
        <taxon>eudicotyledons</taxon>
        <taxon>Gunneridae</taxon>
        <taxon>Pentapetalae</taxon>
        <taxon>rosids</taxon>
        <taxon>Vitales</taxon>
        <taxon>Vitaceae</taxon>
        <taxon>Viteae</taxon>
        <taxon>Vitis</taxon>
    </lineage>
</organism>
<gene>
    <name evidence="1" type="ordered locus">VIT_09s0002g03400</name>
</gene>
<reference evidence="2" key="1">
    <citation type="journal article" date="2007" name="Nature">
        <title>The grapevine genome sequence suggests ancestral hexaploidization in major angiosperm phyla.</title>
        <authorList>
            <consortium name="The French-Italian Public Consortium for Grapevine Genome Characterization."/>
            <person name="Jaillon O."/>
            <person name="Aury J.-M."/>
            <person name="Noel B."/>
            <person name="Policriti A."/>
            <person name="Clepet C."/>
            <person name="Casagrande A."/>
            <person name="Choisne N."/>
            <person name="Aubourg S."/>
            <person name="Vitulo N."/>
            <person name="Jubin C."/>
            <person name="Vezzi A."/>
            <person name="Legeai F."/>
            <person name="Hugueney P."/>
            <person name="Dasilva C."/>
            <person name="Horner D."/>
            <person name="Mica E."/>
            <person name="Jublot D."/>
            <person name="Poulain J."/>
            <person name="Bruyere C."/>
            <person name="Billault A."/>
            <person name="Segurens B."/>
            <person name="Gouyvenoux M."/>
            <person name="Ugarte E."/>
            <person name="Cattonaro F."/>
            <person name="Anthouard V."/>
            <person name="Vico V."/>
            <person name="Del Fabbro C."/>
            <person name="Alaux M."/>
            <person name="Di Gaspero G."/>
            <person name="Dumas V."/>
            <person name="Felice N."/>
            <person name="Paillard S."/>
            <person name="Juman I."/>
            <person name="Moroldo M."/>
            <person name="Scalabrin S."/>
            <person name="Canaguier A."/>
            <person name="Le Clainche I."/>
            <person name="Malacrida G."/>
            <person name="Durand E."/>
            <person name="Pesole G."/>
            <person name="Laucou V."/>
            <person name="Chatelet P."/>
            <person name="Merdinoglu D."/>
            <person name="Delledonne M."/>
            <person name="Pezzotti M."/>
            <person name="Lecharny A."/>
            <person name="Scarpelli C."/>
            <person name="Artiguenave F."/>
            <person name="Pe M.E."/>
            <person name="Valle G."/>
            <person name="Morgante M."/>
            <person name="Caboche M."/>
            <person name="Adam-Blondon A.-F."/>
            <person name="Weissenbach J."/>
            <person name="Quetier F."/>
            <person name="Wincker P."/>
        </authorList>
    </citation>
    <scope>NUCLEOTIDE SEQUENCE [LARGE SCALE GENOMIC DNA]</scope>
    <source>
        <strain evidence="2">cv. Pinot noir / PN40024</strain>
    </source>
</reference>
<dbReference type="InParanoid" id="F6HY94"/>
<evidence type="ECO:0000313" key="1">
    <source>
        <dbReference type="EMBL" id="CCB59417.1"/>
    </source>
</evidence>
<proteinExistence type="predicted"/>
<sequence length="56" mass="6310">MKSSVLKVGSKAYSQSEHNVAFTGTLTWRKNACKCSAYKIKLFGLIFCVLLYDFVI</sequence>
<dbReference type="EMBL" id="FN596494">
    <property type="protein sequence ID" value="CCB59417.1"/>
    <property type="molecule type" value="Genomic_DNA"/>
</dbReference>
<keyword evidence="2" id="KW-1185">Reference proteome</keyword>
<dbReference type="AlphaFoldDB" id="F6HY94"/>